<dbReference type="Proteomes" id="UP000191285">
    <property type="component" value="Unassembled WGS sequence"/>
</dbReference>
<name>A0A1V6TDU8_9EURO</name>
<dbReference type="CDD" id="cd14966">
    <property type="entry name" value="7tmD_STE3"/>
    <property type="match status" value="1"/>
</dbReference>
<dbReference type="PRINTS" id="PR00900">
    <property type="entry name" value="PHEROMONEAR"/>
</dbReference>
<protein>
    <submittedName>
        <fullName evidence="12">Uncharacterized protein</fullName>
    </submittedName>
</protein>
<feature type="region of interest" description="Disordered" evidence="10">
    <location>
        <begin position="360"/>
        <end position="391"/>
    </location>
</feature>
<feature type="transmembrane region" description="Helical" evidence="11">
    <location>
        <begin position="164"/>
        <end position="191"/>
    </location>
</feature>
<organism evidence="12 13">
    <name type="scientific">Penicillium steckii</name>
    <dbReference type="NCBI Taxonomy" id="303698"/>
    <lineage>
        <taxon>Eukaryota</taxon>
        <taxon>Fungi</taxon>
        <taxon>Dikarya</taxon>
        <taxon>Ascomycota</taxon>
        <taxon>Pezizomycotina</taxon>
        <taxon>Eurotiomycetes</taxon>
        <taxon>Eurotiomycetidae</taxon>
        <taxon>Eurotiales</taxon>
        <taxon>Aspergillaceae</taxon>
        <taxon>Penicillium</taxon>
    </lineage>
</organism>
<dbReference type="PRINTS" id="PR00899">
    <property type="entry name" value="GPCRSTE3"/>
</dbReference>
<dbReference type="GO" id="GO:0004933">
    <property type="term" value="F:mating-type a-factor pheromone receptor activity"/>
    <property type="evidence" value="ECO:0007669"/>
    <property type="project" value="InterPro"/>
</dbReference>
<evidence type="ECO:0000256" key="7">
    <source>
        <dbReference type="ARBA" id="ARBA00023136"/>
    </source>
</evidence>
<evidence type="ECO:0000256" key="9">
    <source>
        <dbReference type="ARBA" id="ARBA00023224"/>
    </source>
</evidence>
<evidence type="ECO:0000256" key="4">
    <source>
        <dbReference type="ARBA" id="ARBA00022692"/>
    </source>
</evidence>
<dbReference type="InterPro" id="IPR001546">
    <property type="entry name" value="GPCR_Pheromne_A_rcpt"/>
</dbReference>
<keyword evidence="3" id="KW-0589">Pheromone response</keyword>
<keyword evidence="4 11" id="KW-0812">Transmembrane</keyword>
<feature type="transmembrane region" description="Helical" evidence="11">
    <location>
        <begin position="82"/>
        <end position="104"/>
    </location>
</feature>
<keyword evidence="8" id="KW-0675">Receptor</keyword>
<evidence type="ECO:0000256" key="10">
    <source>
        <dbReference type="SAM" id="MobiDB-lite"/>
    </source>
</evidence>
<gene>
    <name evidence="12" type="ORF">PENSTE_c008G05516</name>
</gene>
<feature type="transmembrane region" description="Helical" evidence="11">
    <location>
        <begin position="43"/>
        <end position="62"/>
    </location>
</feature>
<feature type="transmembrane region" description="Helical" evidence="11">
    <location>
        <begin position="124"/>
        <end position="144"/>
    </location>
</feature>
<dbReference type="Pfam" id="PF02076">
    <property type="entry name" value="STE3"/>
    <property type="match status" value="1"/>
</dbReference>
<comment type="caution">
    <text evidence="12">The sequence shown here is derived from an EMBL/GenBank/DDBJ whole genome shotgun (WGS) entry which is preliminary data.</text>
</comment>
<dbReference type="AlphaFoldDB" id="A0A1V6TDU8"/>
<evidence type="ECO:0000256" key="8">
    <source>
        <dbReference type="ARBA" id="ARBA00023170"/>
    </source>
</evidence>
<keyword evidence="13" id="KW-1185">Reference proteome</keyword>
<keyword evidence="6" id="KW-0297">G-protein coupled receptor</keyword>
<accession>A0A1V6TDU8</accession>
<dbReference type="EMBL" id="MLKD01000008">
    <property type="protein sequence ID" value="OQE23753.1"/>
    <property type="molecule type" value="Genomic_DNA"/>
</dbReference>
<evidence type="ECO:0000313" key="13">
    <source>
        <dbReference type="Proteomes" id="UP000191285"/>
    </source>
</evidence>
<dbReference type="Gene3D" id="1.20.1070.10">
    <property type="entry name" value="Rhodopsin 7-helix transmembrane proteins"/>
    <property type="match status" value="1"/>
</dbReference>
<dbReference type="GO" id="GO:0000750">
    <property type="term" value="P:pheromone-dependent signal transduction involved in conjugation with cellular fusion"/>
    <property type="evidence" value="ECO:0007669"/>
    <property type="project" value="TreeGrafter"/>
</dbReference>
<dbReference type="GO" id="GO:0005886">
    <property type="term" value="C:plasma membrane"/>
    <property type="evidence" value="ECO:0007669"/>
    <property type="project" value="TreeGrafter"/>
</dbReference>
<comment type="similarity">
    <text evidence="2">Belongs to the G-protein coupled receptor 4 family.</text>
</comment>
<dbReference type="STRING" id="303698.A0A1V6TDU8"/>
<proteinExistence type="inferred from homology"/>
<feature type="compositionally biased region" description="Low complexity" evidence="10">
    <location>
        <begin position="362"/>
        <end position="373"/>
    </location>
</feature>
<evidence type="ECO:0000256" key="6">
    <source>
        <dbReference type="ARBA" id="ARBA00023040"/>
    </source>
</evidence>
<feature type="transmembrane region" description="Helical" evidence="11">
    <location>
        <begin position="12"/>
        <end position="31"/>
    </location>
</feature>
<reference evidence="13" key="1">
    <citation type="journal article" date="2017" name="Nat. Microbiol.">
        <title>Global analysis of biosynthetic gene clusters reveals vast potential of secondary metabolite production in Penicillium species.</title>
        <authorList>
            <person name="Nielsen J.C."/>
            <person name="Grijseels S."/>
            <person name="Prigent S."/>
            <person name="Ji B."/>
            <person name="Dainat J."/>
            <person name="Nielsen K.F."/>
            <person name="Frisvad J.C."/>
            <person name="Workman M."/>
            <person name="Nielsen J."/>
        </authorList>
    </citation>
    <scope>NUCLEOTIDE SEQUENCE [LARGE SCALE GENOMIC DNA]</scope>
    <source>
        <strain evidence="13">IBT 24891</strain>
    </source>
</reference>
<keyword evidence="7 11" id="KW-0472">Membrane</keyword>
<feature type="transmembrane region" description="Helical" evidence="11">
    <location>
        <begin position="277"/>
        <end position="293"/>
    </location>
</feature>
<dbReference type="OrthoDB" id="2874149at2759"/>
<keyword evidence="9" id="KW-0807">Transducer</keyword>
<evidence type="ECO:0000313" key="12">
    <source>
        <dbReference type="EMBL" id="OQE23753.1"/>
    </source>
</evidence>
<sequence>MTTEFPRHPLAVVLPVLSSFSIVVSITPLILHAKNRNISTTTLIAWYILLNTFNIVNSLVWPTDDLQSAWDGTGLCDVEVKLIVGGYFAVPGTLVGIFRGLAIVLDTSRATLVPSRKQRWRNRIMDIVFCLMLPSLAMALHIIWQKDRFLLYAISGCVVDLDESWVSFVLCFIWPPVICLIAAFYCCLVLVRLHKYRSDFGLILRSSQSNLNKSRFLRLLFLGLTLLICILPLEFYTFYYSLKNSLPWHAYSWSQIHGPSWNTVIKVPVQGVVFVDRWAPIAAGFVIFGFFGFGRDATKIYCTILWFLGLGCCFPSVGNPLDSQHSSPPTAVSNSTTLIGTIRDRSKLLFWKTKPTRCVNHTQQSQTSTLDSSINSIDKSRSPSHQTRADSAPRSWIRRWLPLNRRLALNRRDDDTLLNNMPASTHAIYTNAWAGTSQSRNSEEITPSPTAPTTDFIHVKQVICQQSEVQV</sequence>
<comment type="subcellular location">
    <subcellularLocation>
        <location evidence="1">Membrane</location>
        <topology evidence="1">Multi-pass membrane protein</topology>
    </subcellularLocation>
</comment>
<evidence type="ECO:0000256" key="1">
    <source>
        <dbReference type="ARBA" id="ARBA00004141"/>
    </source>
</evidence>
<dbReference type="InterPro" id="IPR001499">
    <property type="entry name" value="GPCR_STE3"/>
</dbReference>
<feature type="transmembrane region" description="Helical" evidence="11">
    <location>
        <begin position="216"/>
        <end position="239"/>
    </location>
</feature>
<evidence type="ECO:0000256" key="3">
    <source>
        <dbReference type="ARBA" id="ARBA00022507"/>
    </source>
</evidence>
<evidence type="ECO:0000256" key="11">
    <source>
        <dbReference type="SAM" id="Phobius"/>
    </source>
</evidence>
<dbReference type="PANTHER" id="PTHR28097">
    <property type="entry name" value="PHEROMONE A FACTOR RECEPTOR"/>
    <property type="match status" value="1"/>
</dbReference>
<dbReference type="PANTHER" id="PTHR28097:SF1">
    <property type="entry name" value="PHEROMONE A FACTOR RECEPTOR"/>
    <property type="match status" value="1"/>
</dbReference>
<keyword evidence="5 11" id="KW-1133">Transmembrane helix</keyword>
<evidence type="ECO:0000256" key="2">
    <source>
        <dbReference type="ARBA" id="ARBA00011085"/>
    </source>
</evidence>
<evidence type="ECO:0000256" key="5">
    <source>
        <dbReference type="ARBA" id="ARBA00022989"/>
    </source>
</evidence>